<dbReference type="Pfam" id="PF01557">
    <property type="entry name" value="FAA_hydrolase"/>
    <property type="match status" value="1"/>
</dbReference>
<proteinExistence type="predicted"/>
<evidence type="ECO:0000256" key="1">
    <source>
        <dbReference type="ARBA" id="ARBA00022723"/>
    </source>
</evidence>
<dbReference type="GO" id="GO:0003824">
    <property type="term" value="F:catalytic activity"/>
    <property type="evidence" value="ECO:0007669"/>
    <property type="project" value="InterPro"/>
</dbReference>
<dbReference type="Gene3D" id="3.90.850.10">
    <property type="entry name" value="Fumarylacetoacetase-like, C-terminal domain"/>
    <property type="match status" value="1"/>
</dbReference>
<reference evidence="3" key="2">
    <citation type="submission" date="2020-09" db="EMBL/GenBank/DDBJ databases">
        <authorList>
            <person name="Sun Q."/>
            <person name="Zhou Y."/>
        </authorList>
    </citation>
    <scope>NUCLEOTIDE SEQUENCE</scope>
    <source>
        <strain evidence="3">CGMCC 1.15794</strain>
    </source>
</reference>
<dbReference type="PANTHER" id="PTHR11820">
    <property type="entry name" value="ACYLPYRUVASE"/>
    <property type="match status" value="1"/>
</dbReference>
<protein>
    <recommendedName>
        <fullName evidence="2">Fumarylacetoacetase-like C-terminal domain-containing protein</fullName>
    </recommendedName>
</protein>
<dbReference type="Proteomes" id="UP000657592">
    <property type="component" value="Unassembled WGS sequence"/>
</dbReference>
<evidence type="ECO:0000313" key="4">
    <source>
        <dbReference type="Proteomes" id="UP000657592"/>
    </source>
</evidence>
<feature type="domain" description="Fumarylacetoacetase-like C-terminal" evidence="2">
    <location>
        <begin position="72"/>
        <end position="266"/>
    </location>
</feature>
<keyword evidence="1" id="KW-0479">Metal-binding</keyword>
<gene>
    <name evidence="3" type="ORF">GCM10010921_24060</name>
</gene>
<dbReference type="GO" id="GO:0046872">
    <property type="term" value="F:metal ion binding"/>
    <property type="evidence" value="ECO:0007669"/>
    <property type="project" value="UniProtKB-KW"/>
</dbReference>
<dbReference type="EMBL" id="BMJY01000011">
    <property type="protein sequence ID" value="GGH47383.1"/>
    <property type="molecule type" value="Genomic_DNA"/>
</dbReference>
<name>A0A917IHG1_9MICO</name>
<dbReference type="AlphaFoldDB" id="A0A917IHG1"/>
<dbReference type="InterPro" id="IPR011234">
    <property type="entry name" value="Fumarylacetoacetase-like_C"/>
</dbReference>
<reference evidence="3" key="1">
    <citation type="journal article" date="2014" name="Int. J. Syst. Evol. Microbiol.">
        <title>Complete genome sequence of Corynebacterium casei LMG S-19264T (=DSM 44701T), isolated from a smear-ripened cheese.</title>
        <authorList>
            <consortium name="US DOE Joint Genome Institute (JGI-PGF)"/>
            <person name="Walter F."/>
            <person name="Albersmeier A."/>
            <person name="Kalinowski J."/>
            <person name="Ruckert C."/>
        </authorList>
    </citation>
    <scope>NUCLEOTIDE SEQUENCE</scope>
    <source>
        <strain evidence="3">CGMCC 1.15794</strain>
    </source>
</reference>
<accession>A0A917IHG1</accession>
<organism evidence="3 4">
    <name type="scientific">Microbacterium album</name>
    <dbReference type="NCBI Taxonomy" id="2053191"/>
    <lineage>
        <taxon>Bacteria</taxon>
        <taxon>Bacillati</taxon>
        <taxon>Actinomycetota</taxon>
        <taxon>Actinomycetes</taxon>
        <taxon>Micrococcales</taxon>
        <taxon>Microbacteriaceae</taxon>
        <taxon>Microbacterium</taxon>
    </lineage>
</organism>
<comment type="caution">
    <text evidence="3">The sequence shown here is derived from an EMBL/GenBank/DDBJ whole genome shotgun (WGS) entry which is preliminary data.</text>
</comment>
<evidence type="ECO:0000313" key="3">
    <source>
        <dbReference type="EMBL" id="GGH47383.1"/>
    </source>
</evidence>
<dbReference type="RefSeq" id="WP_188756537.1">
    <property type="nucleotide sequence ID" value="NZ_BMJY01000011.1"/>
</dbReference>
<keyword evidence="4" id="KW-1185">Reference proteome</keyword>
<sequence>MRIGFDARHGLVAIIDGRIAPIGAQAGVPADQPDPLLWALQHGVTFTDLDVPDPVAEADPAALRAPIMRPPKVIAAPVNYIDHKIEMSEQKTIAEYGVFLKASTSVIGPDSRIVLPYTDKRIDQEGELAVVIGRGGRHIVREEALAHVFGYAPLLDISVRSTEDRSTRKSYDTFTPVGPWITTADEIADPDALALRTWVNGDLRQHASTADLIFDVATLIEYASSIMTLEPGDVIATGTPAGVGPLADGDRVTVAIEGLGELSIPVTSEGAIPYSDRPGAL</sequence>
<evidence type="ECO:0000259" key="2">
    <source>
        <dbReference type="Pfam" id="PF01557"/>
    </source>
</evidence>
<dbReference type="InterPro" id="IPR036663">
    <property type="entry name" value="Fumarylacetoacetase_C_sf"/>
</dbReference>
<dbReference type="SUPFAM" id="SSF56529">
    <property type="entry name" value="FAH"/>
    <property type="match status" value="1"/>
</dbReference>